<dbReference type="GO" id="GO:0005829">
    <property type="term" value="C:cytosol"/>
    <property type="evidence" value="ECO:0007669"/>
    <property type="project" value="TreeGrafter"/>
</dbReference>
<keyword evidence="2" id="KW-0436">Ligase</keyword>
<comment type="subunit">
    <text evidence="1">Homodimer.</text>
</comment>
<dbReference type="InterPro" id="IPR045864">
    <property type="entry name" value="aa-tRNA-synth_II/BPL/LPL"/>
</dbReference>
<comment type="catalytic activity">
    <reaction evidence="5">
        <text>D-beta-lysine + L-lysyl-[protein] + ATP = N(6)-((3R)-3,6-diaminohexanoyl)-L-lysyl-[protein] + AMP + diphosphate + H(+)</text>
        <dbReference type="Rhea" id="RHEA:83435"/>
        <dbReference type="Rhea" id="RHEA-COMP:9752"/>
        <dbReference type="Rhea" id="RHEA-COMP:20131"/>
        <dbReference type="ChEBI" id="CHEBI:15378"/>
        <dbReference type="ChEBI" id="CHEBI:29969"/>
        <dbReference type="ChEBI" id="CHEBI:30616"/>
        <dbReference type="ChEBI" id="CHEBI:33019"/>
        <dbReference type="ChEBI" id="CHEBI:84138"/>
        <dbReference type="ChEBI" id="CHEBI:156053"/>
        <dbReference type="ChEBI" id="CHEBI:456215"/>
    </reaction>
    <physiologicalReaction direction="left-to-right" evidence="5">
        <dbReference type="Rhea" id="RHEA:83436"/>
    </physiologicalReaction>
</comment>
<keyword evidence="4" id="KW-0067">ATP-binding</keyword>
<protein>
    <submittedName>
        <fullName evidence="7">EF-P lysine aminoacylase EpmA</fullName>
    </submittedName>
</protein>
<gene>
    <name evidence="7" type="primary">epmA</name>
    <name evidence="7" type="ORF">NLF92_04980</name>
</gene>
<evidence type="ECO:0000259" key="6">
    <source>
        <dbReference type="PROSITE" id="PS50862"/>
    </source>
</evidence>
<keyword evidence="3" id="KW-0547">Nucleotide-binding</keyword>
<evidence type="ECO:0000256" key="1">
    <source>
        <dbReference type="ARBA" id="ARBA00011738"/>
    </source>
</evidence>
<dbReference type="GO" id="GO:0000049">
    <property type="term" value="F:tRNA binding"/>
    <property type="evidence" value="ECO:0007669"/>
    <property type="project" value="TreeGrafter"/>
</dbReference>
<evidence type="ECO:0000256" key="5">
    <source>
        <dbReference type="ARBA" id="ARBA00052794"/>
    </source>
</evidence>
<dbReference type="PANTHER" id="PTHR42918:SF6">
    <property type="entry name" value="ELONGATION FACTOR P--(R)-BETA-LYSINE LIGASE"/>
    <property type="match status" value="1"/>
</dbReference>
<reference evidence="7" key="1">
    <citation type="submission" date="2022-07" db="EMBL/GenBank/DDBJ databases">
        <title>Characterization of the Novel Bacterium Alteromonas immobilis LMIT006 and Alteromonas gregis LMIT007.</title>
        <authorList>
            <person name="Lin X."/>
        </authorList>
    </citation>
    <scope>NUCLEOTIDE SEQUENCE</scope>
    <source>
        <strain evidence="7">LMIT007</strain>
    </source>
</reference>
<dbReference type="NCBIfam" id="NF006828">
    <property type="entry name" value="PRK09350.1"/>
    <property type="match status" value="1"/>
</dbReference>
<dbReference type="Proteomes" id="UP001165413">
    <property type="component" value="Unassembled WGS sequence"/>
</dbReference>
<keyword evidence="8" id="KW-1185">Reference proteome</keyword>
<dbReference type="InterPro" id="IPR004364">
    <property type="entry name" value="Aa-tRNA-synt_II"/>
</dbReference>
<dbReference type="PANTHER" id="PTHR42918">
    <property type="entry name" value="LYSYL-TRNA SYNTHETASE"/>
    <property type="match status" value="1"/>
</dbReference>
<accession>A0AA41X0U6</accession>
<dbReference type="PROSITE" id="PS50862">
    <property type="entry name" value="AA_TRNA_LIGASE_II"/>
    <property type="match status" value="1"/>
</dbReference>
<dbReference type="InterPro" id="IPR004525">
    <property type="entry name" value="EpmA"/>
</dbReference>
<name>A0AA41X0U6_9ALTE</name>
<organism evidence="7 8">
    <name type="scientific">Opacimonas viscosa</name>
    <dbReference type="NCBI Taxonomy" id="2961944"/>
    <lineage>
        <taxon>Bacteria</taxon>
        <taxon>Pseudomonadati</taxon>
        <taxon>Pseudomonadota</taxon>
        <taxon>Gammaproteobacteria</taxon>
        <taxon>Alteromonadales</taxon>
        <taxon>Alteromonadaceae</taxon>
        <taxon>Opacimonas</taxon>
    </lineage>
</organism>
<feature type="domain" description="Aminoacyl-transfer RNA synthetases class-II family profile" evidence="6">
    <location>
        <begin position="17"/>
        <end position="319"/>
    </location>
</feature>
<evidence type="ECO:0000256" key="2">
    <source>
        <dbReference type="ARBA" id="ARBA00022598"/>
    </source>
</evidence>
<dbReference type="EMBL" id="JANATA010000006">
    <property type="protein sequence ID" value="MCP3428296.1"/>
    <property type="molecule type" value="Genomic_DNA"/>
</dbReference>
<evidence type="ECO:0000313" key="8">
    <source>
        <dbReference type="Proteomes" id="UP001165413"/>
    </source>
</evidence>
<evidence type="ECO:0000313" key="7">
    <source>
        <dbReference type="EMBL" id="MCP3428296.1"/>
    </source>
</evidence>
<dbReference type="Pfam" id="PF00152">
    <property type="entry name" value="tRNA-synt_2"/>
    <property type="match status" value="1"/>
</dbReference>
<dbReference type="InterPro" id="IPR006195">
    <property type="entry name" value="aa-tRNA-synth_II"/>
</dbReference>
<dbReference type="RefSeq" id="WP_254099578.1">
    <property type="nucleotide sequence ID" value="NZ_JANATA010000006.1"/>
</dbReference>
<sequence length="319" mass="36036">MWQMQITPANLQKKAQILHNIRAFFMSRNVCEVDVPILSQAPVTDPFLDNFKISFAYSAPCDGDAIYYLQTSPEYGMKRMLASGSGDIYYLGKAFRHEPQSPQHNPEFTMLEWYRIGFDDRTLMHEVAALLEATLGVTAVEYLAYDEAFLQYCQIDIWTATHQELVACYTSECTYDLLAESRDHVLQLLFSEQIESKVGKSTPCFIYDFPASQSALAKLKASEQHKAHRFEVYFKGLELANGYYELTDPEQLQQRWQGDNATRQKQGLPQMPHDERLVAALHSGLPDCAGVALGVDRLLMLALAASDIQSTLAFGFTDA</sequence>
<dbReference type="Gene3D" id="3.30.930.10">
    <property type="entry name" value="Bira Bifunctional Protein, Domain 2"/>
    <property type="match status" value="1"/>
</dbReference>
<dbReference type="GO" id="GO:0004824">
    <property type="term" value="F:lysine-tRNA ligase activity"/>
    <property type="evidence" value="ECO:0007669"/>
    <property type="project" value="InterPro"/>
</dbReference>
<evidence type="ECO:0000256" key="4">
    <source>
        <dbReference type="ARBA" id="ARBA00022840"/>
    </source>
</evidence>
<dbReference type="NCBIfam" id="TIGR00462">
    <property type="entry name" value="genX"/>
    <property type="match status" value="1"/>
</dbReference>
<dbReference type="AlphaFoldDB" id="A0AA41X0U6"/>
<dbReference type="GO" id="GO:0005524">
    <property type="term" value="F:ATP binding"/>
    <property type="evidence" value="ECO:0007669"/>
    <property type="project" value="UniProtKB-KW"/>
</dbReference>
<dbReference type="FunFam" id="3.30.930.10:FF:000017">
    <property type="entry name" value="Elongation factor P--(R)-beta-lysine ligase"/>
    <property type="match status" value="1"/>
</dbReference>
<comment type="caution">
    <text evidence="7">The sequence shown here is derived from an EMBL/GenBank/DDBJ whole genome shotgun (WGS) entry which is preliminary data.</text>
</comment>
<evidence type="ECO:0000256" key="3">
    <source>
        <dbReference type="ARBA" id="ARBA00022741"/>
    </source>
</evidence>
<dbReference type="SUPFAM" id="SSF55681">
    <property type="entry name" value="Class II aaRS and biotin synthetases"/>
    <property type="match status" value="1"/>
</dbReference>
<dbReference type="GO" id="GO:0006430">
    <property type="term" value="P:lysyl-tRNA aminoacylation"/>
    <property type="evidence" value="ECO:0007669"/>
    <property type="project" value="InterPro"/>
</dbReference>
<proteinExistence type="predicted"/>